<gene>
    <name evidence="2" type="ORF">O3P16_08820</name>
</gene>
<accession>A0ABT4UL80</accession>
<sequence>MKRLFQILVLCTLTILAACKKDEFNTDSKATIIVAGGADTILFDTVFTSLGSVTHGYTIVNPNNQKIAIDKIELYGKENSPFSINVNGRAGTSFSDLTVLKNDSIYLFIKVRIDPTNAQLPFIVQDSIQFAYNNQVKKLYLAAYGKNAHFINGGSVTKDTTWTKQLPIVLLKPLYVNPGTHLTITEGVQVYNNANAALVVNGRLTSAGTVQEPITFTNDRLDAPYSGMPGSWGGIIINNGSRASFEQTNILNAYQALVAMNGANIVFNNSTIHNAYDFGLMGINATIASTNARITQCGNNGVLGTGGSNVILVAGNYTFNHSTIATYSNSYQNLRQPVFYASNFMENQTAPLSLNINNSIIYSEGGLAENSIVIQKGNDVLTANFNNVMYSTKKAVDNASFNAGSFTTTAPLFDSISTARRYYNFRLRENSPAVDKASATALNRDILGVQRPKGSASDLGAYESF</sequence>
<evidence type="ECO:0000256" key="1">
    <source>
        <dbReference type="SAM" id="SignalP"/>
    </source>
</evidence>
<dbReference type="SUPFAM" id="SSF51126">
    <property type="entry name" value="Pectin lyase-like"/>
    <property type="match status" value="1"/>
</dbReference>
<protein>
    <recommendedName>
        <fullName evidence="4">Right-handed parallel beta-helix repeat-containing protein</fullName>
    </recommendedName>
</protein>
<dbReference type="InterPro" id="IPR011050">
    <property type="entry name" value="Pectin_lyase_fold/virulence"/>
</dbReference>
<feature type="chain" id="PRO_5047491266" description="Right-handed parallel beta-helix repeat-containing protein" evidence="1">
    <location>
        <begin position="18"/>
        <end position="465"/>
    </location>
</feature>
<evidence type="ECO:0008006" key="4">
    <source>
        <dbReference type="Google" id="ProtNLM"/>
    </source>
</evidence>
<dbReference type="Gene3D" id="2.160.20.10">
    <property type="entry name" value="Single-stranded right-handed beta-helix, Pectin lyase-like"/>
    <property type="match status" value="1"/>
</dbReference>
<comment type="caution">
    <text evidence="2">The sequence shown here is derived from an EMBL/GenBank/DDBJ whole genome shotgun (WGS) entry which is preliminary data.</text>
</comment>
<dbReference type="Proteomes" id="UP001210231">
    <property type="component" value="Unassembled WGS sequence"/>
</dbReference>
<keyword evidence="1" id="KW-0732">Signal</keyword>
<dbReference type="EMBL" id="JAQGEF010000008">
    <property type="protein sequence ID" value="MDA3614908.1"/>
    <property type="molecule type" value="Genomic_DNA"/>
</dbReference>
<name>A0ABT4UL80_9BACT</name>
<proteinExistence type="predicted"/>
<keyword evidence="3" id="KW-1185">Reference proteome</keyword>
<dbReference type="InterPro" id="IPR059226">
    <property type="entry name" value="Choice_anch_Q_dom"/>
</dbReference>
<dbReference type="InterPro" id="IPR012334">
    <property type="entry name" value="Pectin_lyas_fold"/>
</dbReference>
<dbReference type="NCBIfam" id="NF041518">
    <property type="entry name" value="choice_anch_Q"/>
    <property type="match status" value="1"/>
</dbReference>
<organism evidence="2 3">
    <name type="scientific">Polluticaenibacter yanchengensis</name>
    <dbReference type="NCBI Taxonomy" id="3014562"/>
    <lineage>
        <taxon>Bacteria</taxon>
        <taxon>Pseudomonadati</taxon>
        <taxon>Bacteroidota</taxon>
        <taxon>Chitinophagia</taxon>
        <taxon>Chitinophagales</taxon>
        <taxon>Chitinophagaceae</taxon>
        <taxon>Polluticaenibacter</taxon>
    </lineage>
</organism>
<evidence type="ECO:0000313" key="3">
    <source>
        <dbReference type="Proteomes" id="UP001210231"/>
    </source>
</evidence>
<feature type="signal peptide" evidence="1">
    <location>
        <begin position="1"/>
        <end position="17"/>
    </location>
</feature>
<evidence type="ECO:0000313" key="2">
    <source>
        <dbReference type="EMBL" id="MDA3614908.1"/>
    </source>
</evidence>
<dbReference type="RefSeq" id="WP_407031232.1">
    <property type="nucleotide sequence ID" value="NZ_JAQGEF010000008.1"/>
</dbReference>
<dbReference type="PROSITE" id="PS51257">
    <property type="entry name" value="PROKAR_LIPOPROTEIN"/>
    <property type="match status" value="1"/>
</dbReference>
<reference evidence="2 3" key="1">
    <citation type="submission" date="2022-12" db="EMBL/GenBank/DDBJ databases">
        <title>Chitinophagaceae gen. sp. nov., a new member of the family Chitinophagaceae, isolated from soil in a chemical factory.</title>
        <authorList>
            <person name="Ke Z."/>
        </authorList>
    </citation>
    <scope>NUCLEOTIDE SEQUENCE [LARGE SCALE GENOMIC DNA]</scope>
    <source>
        <strain evidence="2 3">LY-5</strain>
    </source>
</reference>